<dbReference type="Proteomes" id="UP001519460">
    <property type="component" value="Unassembled WGS sequence"/>
</dbReference>
<comment type="caution">
    <text evidence="2">The sequence shown here is derived from an EMBL/GenBank/DDBJ whole genome shotgun (WGS) entry which is preliminary data.</text>
</comment>
<sequence length="98" mass="11133">MTASTWLHKETPPRADVGQAHVTRSISRAVHFRSAAEVDLRTLEQRRPVRCSFDRSWRAVHQVALATTALSPSCRLHRPPERGKRADDRSHRSRALAT</sequence>
<keyword evidence="3" id="KW-1185">Reference proteome</keyword>
<organism evidence="2 3">
    <name type="scientific">Batillaria attramentaria</name>
    <dbReference type="NCBI Taxonomy" id="370345"/>
    <lineage>
        <taxon>Eukaryota</taxon>
        <taxon>Metazoa</taxon>
        <taxon>Spiralia</taxon>
        <taxon>Lophotrochozoa</taxon>
        <taxon>Mollusca</taxon>
        <taxon>Gastropoda</taxon>
        <taxon>Caenogastropoda</taxon>
        <taxon>Sorbeoconcha</taxon>
        <taxon>Cerithioidea</taxon>
        <taxon>Batillariidae</taxon>
        <taxon>Batillaria</taxon>
    </lineage>
</organism>
<proteinExistence type="predicted"/>
<feature type="region of interest" description="Disordered" evidence="1">
    <location>
        <begin position="73"/>
        <end position="98"/>
    </location>
</feature>
<evidence type="ECO:0000313" key="3">
    <source>
        <dbReference type="Proteomes" id="UP001519460"/>
    </source>
</evidence>
<name>A0ABD0JGK3_9CAEN</name>
<reference evidence="2 3" key="1">
    <citation type="journal article" date="2023" name="Sci. Data">
        <title>Genome assembly of the Korean intertidal mud-creeper Batillaria attramentaria.</title>
        <authorList>
            <person name="Patra A.K."/>
            <person name="Ho P.T."/>
            <person name="Jun S."/>
            <person name="Lee S.J."/>
            <person name="Kim Y."/>
            <person name="Won Y.J."/>
        </authorList>
    </citation>
    <scope>NUCLEOTIDE SEQUENCE [LARGE SCALE GENOMIC DNA]</scope>
    <source>
        <strain evidence="2">Wonlab-2016</strain>
    </source>
</reference>
<protein>
    <submittedName>
        <fullName evidence="2">Uncharacterized protein</fullName>
    </submittedName>
</protein>
<evidence type="ECO:0000256" key="1">
    <source>
        <dbReference type="SAM" id="MobiDB-lite"/>
    </source>
</evidence>
<dbReference type="AlphaFoldDB" id="A0ABD0JGK3"/>
<gene>
    <name evidence="2" type="ORF">BaRGS_00034815</name>
</gene>
<feature type="compositionally biased region" description="Basic and acidic residues" evidence="1">
    <location>
        <begin position="78"/>
        <end position="90"/>
    </location>
</feature>
<accession>A0ABD0JGK3</accession>
<dbReference type="EMBL" id="JACVVK020000453">
    <property type="protein sequence ID" value="KAK7473910.1"/>
    <property type="molecule type" value="Genomic_DNA"/>
</dbReference>
<evidence type="ECO:0000313" key="2">
    <source>
        <dbReference type="EMBL" id="KAK7473910.1"/>
    </source>
</evidence>